<organism evidence="3 4">
    <name type="scientific">Yanghanlia caeni</name>
    <dbReference type="NCBI Taxonomy" id="3064283"/>
    <lineage>
        <taxon>Bacteria</taxon>
        <taxon>Pseudomonadati</taxon>
        <taxon>Pseudomonadota</taxon>
        <taxon>Betaproteobacteria</taxon>
        <taxon>Burkholderiales</taxon>
        <taxon>Alcaligenaceae</taxon>
        <taxon>Yanghanlia</taxon>
    </lineage>
</organism>
<proteinExistence type="predicted"/>
<keyword evidence="1" id="KW-0732">Signal</keyword>
<name>A0ABU1D8Z8_9BURK</name>
<gene>
    <name evidence="3" type="ORF">Q8947_12745</name>
</gene>
<evidence type="ECO:0000313" key="3">
    <source>
        <dbReference type="EMBL" id="MDR4126848.1"/>
    </source>
</evidence>
<keyword evidence="4" id="KW-1185">Reference proteome</keyword>
<dbReference type="Gene3D" id="1.10.530.10">
    <property type="match status" value="1"/>
</dbReference>
<dbReference type="SUPFAM" id="SSF53955">
    <property type="entry name" value="Lysozyme-like"/>
    <property type="match status" value="1"/>
</dbReference>
<feature type="domain" description="Transglycosylase SLT" evidence="2">
    <location>
        <begin position="136"/>
        <end position="224"/>
    </location>
</feature>
<evidence type="ECO:0000313" key="4">
    <source>
        <dbReference type="Proteomes" id="UP001232156"/>
    </source>
</evidence>
<reference evidence="3 4" key="1">
    <citation type="submission" date="2023-08" db="EMBL/GenBank/DDBJ databases">
        <title>Alcaligenaceae gen. nov., a novel taxon isolated from the sludge of Yixing Pesticide Factory.</title>
        <authorList>
            <person name="Ruan L."/>
        </authorList>
    </citation>
    <scope>NUCLEOTIDE SEQUENCE [LARGE SCALE GENOMIC DNA]</scope>
    <source>
        <strain evidence="3 4">LG-2</strain>
    </source>
</reference>
<protein>
    <submittedName>
        <fullName evidence="3">Lytic transglycosylase domain-containing protein</fullName>
    </submittedName>
</protein>
<feature type="chain" id="PRO_5045883884" evidence="1">
    <location>
        <begin position="44"/>
        <end position="257"/>
    </location>
</feature>
<dbReference type="EMBL" id="JAUZQE010000039">
    <property type="protein sequence ID" value="MDR4126848.1"/>
    <property type="molecule type" value="Genomic_DNA"/>
</dbReference>
<accession>A0ABU1D8Z8</accession>
<feature type="signal peptide" evidence="1">
    <location>
        <begin position="1"/>
        <end position="43"/>
    </location>
</feature>
<sequence>MTATQRLEPNPSFSSVSLLSRSRRAWLACGIACTLLAPLGAHADKATAQAPLAEVALHQPDAGTGIRLKLHGVEDLTQARESEAPSSGLESATSVPDPLTLESAADEIKKQAQAKYLAAKLKKQESTVRKYVDLAWAEAYRRDWLKPELLIAIIQKESSFRAKVQSRYGAQGLMQVVRRWHGDKLRPSESLFDPEVNIRVGADVLEEYLELADGDLDRALRKYSGNAPGYANTIKKESLTLARIAERAASRATLARG</sequence>
<dbReference type="Pfam" id="PF01464">
    <property type="entry name" value="SLT"/>
    <property type="match status" value="1"/>
</dbReference>
<evidence type="ECO:0000256" key="1">
    <source>
        <dbReference type="SAM" id="SignalP"/>
    </source>
</evidence>
<dbReference type="InterPro" id="IPR023346">
    <property type="entry name" value="Lysozyme-like_dom_sf"/>
</dbReference>
<dbReference type="InterPro" id="IPR008258">
    <property type="entry name" value="Transglycosylase_SLT_dom_1"/>
</dbReference>
<evidence type="ECO:0000259" key="2">
    <source>
        <dbReference type="Pfam" id="PF01464"/>
    </source>
</evidence>
<dbReference type="Proteomes" id="UP001232156">
    <property type="component" value="Unassembled WGS sequence"/>
</dbReference>
<dbReference type="RefSeq" id="WP_347287477.1">
    <property type="nucleotide sequence ID" value="NZ_JAUZQE010000039.1"/>
</dbReference>
<comment type="caution">
    <text evidence="3">The sequence shown here is derived from an EMBL/GenBank/DDBJ whole genome shotgun (WGS) entry which is preliminary data.</text>
</comment>